<keyword evidence="2" id="KW-1185">Reference proteome</keyword>
<dbReference type="HOGENOM" id="CLU_005726_6_1_1"/>
<dbReference type="PANTHER" id="PTHR35871">
    <property type="entry name" value="EXPRESSED PROTEIN"/>
    <property type="match status" value="1"/>
</dbReference>
<dbReference type="InParanoid" id="H6QVI1"/>
<evidence type="ECO:0000313" key="2">
    <source>
        <dbReference type="Proteomes" id="UP000008783"/>
    </source>
</evidence>
<dbReference type="VEuPathDB" id="FungiDB:PGTG_22756"/>
<dbReference type="AlphaFoldDB" id="H6QVI1"/>
<protein>
    <recommendedName>
        <fullName evidence="3">Tc1-like transposase DDE domain-containing protein</fullName>
    </recommendedName>
</protein>
<dbReference type="EMBL" id="DS178425">
    <property type="protein sequence ID" value="EHS62996.1"/>
    <property type="molecule type" value="Genomic_DNA"/>
</dbReference>
<proteinExistence type="predicted"/>
<accession>H6QVI1</accession>
<dbReference type="OrthoDB" id="2449121at2759"/>
<evidence type="ECO:0000313" key="1">
    <source>
        <dbReference type="EMBL" id="EHS62996.1"/>
    </source>
</evidence>
<gene>
    <name evidence="1" type="ORF">PGTG_22756</name>
</gene>
<dbReference type="RefSeq" id="XP_003888485.1">
    <property type="nucleotide sequence ID" value="XM_003888436.1"/>
</dbReference>
<dbReference type="GeneID" id="13540976"/>
<dbReference type="Proteomes" id="UP000008783">
    <property type="component" value="Unassembled WGS sequence"/>
</dbReference>
<dbReference type="GO" id="GO:0003676">
    <property type="term" value="F:nucleic acid binding"/>
    <property type="evidence" value="ECO:0007669"/>
    <property type="project" value="InterPro"/>
</dbReference>
<dbReference type="Gene3D" id="3.30.420.10">
    <property type="entry name" value="Ribonuclease H-like superfamily/Ribonuclease H"/>
    <property type="match status" value="1"/>
</dbReference>
<evidence type="ECO:0008006" key="3">
    <source>
        <dbReference type="Google" id="ProtNLM"/>
    </source>
</evidence>
<sequence length="702" mass="79915">MEGFIIRQKEIPKPAHPPLEVSSVVDEQPILVDPNILQESLELRVETQINQYLSAPKKLKSSSNTETVSRGRWEALNSAIISATSRAKEKLKNNPKFKYPHSMIANLHEFNQLRYEFTLNKNKSTSVSASLATAKSAIRRAPKPGEILLAPRSGIYLSRIISKQARHVLNHKELFVTQSGNHSNHQSILDDIKIREALYAWVASKNPGEITPLSFCEHVSNTLLPKFGINKTISRPTATRWMGRLGFSPQEYHKSLYYDGHERPDVVEARKNYIEDFDMYRKRSRTYGGDNLEYASEVDPDVLGDQKETVFIFHDESTVHAKEKPRLAWLLPGTTELRSKNAGRLIHISDFILESTADAATVIYPGSNGDKWWDMEQLCHQVSSKEIPIFEALHPDAQAVFVFDCSSAHGAYGPSALRVQNMNLNPAGKQSRLRDTIILSDDPFIPSHLRGQIQTFCYDSSHPDPKKAGEPKGVRAILQERGLWQHYTQEMERSGKPPLKFKCDSCSQSSIRKDAIARSSRLIREAEANGFFLSEAQCVWEALSSAQLNNETETIEPLDNPSKANTNNSCCWSKIMLLQSDFANERPLLQATIEEAGHVCLFLPKFHCELNPIELFWSYIKQAYRKNNHVCKTFNDHKARFEMVRQSCPLVTIRRYFRRIDRQLSAYRQGFNGPQSVILMKKYKSHRCIPCQAAMQIDILTN</sequence>
<dbReference type="PANTHER" id="PTHR35871:SF1">
    <property type="entry name" value="CXC1-LIKE CYSTEINE CLUSTER ASSOCIATED WITH KDZ TRANSPOSASES DOMAIN-CONTAINING PROTEIN"/>
    <property type="match status" value="1"/>
</dbReference>
<dbReference type="KEGG" id="pgr:PGTG_22756"/>
<organism evidence="1 2">
    <name type="scientific">Puccinia graminis f. sp. tritici (strain CRL 75-36-700-3 / race SCCL)</name>
    <name type="common">Black stem rust fungus</name>
    <dbReference type="NCBI Taxonomy" id="418459"/>
    <lineage>
        <taxon>Eukaryota</taxon>
        <taxon>Fungi</taxon>
        <taxon>Dikarya</taxon>
        <taxon>Basidiomycota</taxon>
        <taxon>Pucciniomycotina</taxon>
        <taxon>Pucciniomycetes</taxon>
        <taxon>Pucciniales</taxon>
        <taxon>Pucciniaceae</taxon>
        <taxon>Puccinia</taxon>
    </lineage>
</organism>
<name>H6QVI1_PUCGT</name>
<dbReference type="InterPro" id="IPR036397">
    <property type="entry name" value="RNaseH_sf"/>
</dbReference>
<reference evidence="2" key="1">
    <citation type="journal article" date="2011" name="Proc. Natl. Acad. Sci. U.S.A.">
        <title>Obligate biotrophy features unraveled by the genomic analysis of rust fungi.</title>
        <authorList>
            <person name="Duplessis S."/>
            <person name="Cuomo C.A."/>
            <person name="Lin Y.-C."/>
            <person name="Aerts A."/>
            <person name="Tisserant E."/>
            <person name="Veneault-Fourrey C."/>
            <person name="Joly D.L."/>
            <person name="Hacquard S."/>
            <person name="Amselem J."/>
            <person name="Cantarel B.L."/>
            <person name="Chiu R."/>
            <person name="Coutinho P.M."/>
            <person name="Feau N."/>
            <person name="Field M."/>
            <person name="Frey P."/>
            <person name="Gelhaye E."/>
            <person name="Goldberg J."/>
            <person name="Grabherr M.G."/>
            <person name="Kodira C.D."/>
            <person name="Kohler A."/>
            <person name="Kuees U."/>
            <person name="Lindquist E.A."/>
            <person name="Lucas S.M."/>
            <person name="Mago R."/>
            <person name="Mauceli E."/>
            <person name="Morin E."/>
            <person name="Murat C."/>
            <person name="Pangilinan J.L."/>
            <person name="Park R."/>
            <person name="Pearson M."/>
            <person name="Quesneville H."/>
            <person name="Rouhier N."/>
            <person name="Sakthikumar S."/>
            <person name="Salamov A.A."/>
            <person name="Schmutz J."/>
            <person name="Selles B."/>
            <person name="Shapiro H."/>
            <person name="Tanguay P."/>
            <person name="Tuskan G.A."/>
            <person name="Henrissat B."/>
            <person name="Van de Peer Y."/>
            <person name="Rouze P."/>
            <person name="Ellis J.G."/>
            <person name="Dodds P.N."/>
            <person name="Schein J.E."/>
            <person name="Zhong S."/>
            <person name="Hamelin R.C."/>
            <person name="Grigoriev I.V."/>
            <person name="Szabo L.J."/>
            <person name="Martin F."/>
        </authorList>
    </citation>
    <scope>NUCLEOTIDE SEQUENCE [LARGE SCALE GENOMIC DNA]</scope>
    <source>
        <strain evidence="2">CRL 75-36-700-3 / race SCCL</strain>
    </source>
</reference>